<dbReference type="GO" id="GO:0047631">
    <property type="term" value="F:ADP-ribose diphosphatase activity"/>
    <property type="evidence" value="ECO:0007669"/>
    <property type="project" value="UniProtKB-EC"/>
</dbReference>
<sequence>MELFEKTLDSKKIFDGRVLHIVLDEVELPDGKRSKREVVNHPGGVCVAALDEDNNLSFVKQFRYPYKEVVLELPAGKLEKGSTPLENGKRELLEETGLEGYSYISLGQVYPSPGYTSEIIHLYACRVKSQGEQRLDEGEFLNVEKISLNKAVEMVLNNMIPDSKTQIAVLKTAALLKSGKI</sequence>
<dbReference type="PANTHER" id="PTHR11839">
    <property type="entry name" value="UDP/ADP-SUGAR PYROPHOSPHATASE"/>
    <property type="match status" value="1"/>
</dbReference>
<name>A0A2N0UYT1_9FIRM</name>
<dbReference type="EMBL" id="NNSR01000032">
    <property type="protein sequence ID" value="PKD32147.1"/>
    <property type="molecule type" value="Genomic_DNA"/>
</dbReference>
<dbReference type="PANTHER" id="PTHR11839:SF18">
    <property type="entry name" value="NUDIX HYDROLASE DOMAIN-CONTAINING PROTEIN"/>
    <property type="match status" value="1"/>
</dbReference>
<gene>
    <name evidence="4" type="primary">nudF</name>
    <name evidence="4" type="ORF">RBATCC27255_00634</name>
</gene>
<evidence type="ECO:0000313" key="4">
    <source>
        <dbReference type="EMBL" id="PKD32147.1"/>
    </source>
</evidence>
<keyword evidence="2 4" id="KW-0378">Hydrolase</keyword>
<dbReference type="GO" id="GO:0019693">
    <property type="term" value="P:ribose phosphate metabolic process"/>
    <property type="evidence" value="ECO:0007669"/>
    <property type="project" value="TreeGrafter"/>
</dbReference>
<evidence type="ECO:0000313" key="5">
    <source>
        <dbReference type="Proteomes" id="UP000233425"/>
    </source>
</evidence>
<dbReference type="PROSITE" id="PS51462">
    <property type="entry name" value="NUDIX"/>
    <property type="match status" value="1"/>
</dbReference>
<proteinExistence type="predicted"/>
<dbReference type="Proteomes" id="UP000233425">
    <property type="component" value="Unassembled WGS sequence"/>
</dbReference>
<dbReference type="InterPro" id="IPR000086">
    <property type="entry name" value="NUDIX_hydrolase_dom"/>
</dbReference>
<dbReference type="EC" id="3.6.1.13" evidence="4"/>
<accession>A0A2N0UYT1</accession>
<dbReference type="AlphaFoldDB" id="A0A2N0UYT1"/>
<evidence type="ECO:0000259" key="3">
    <source>
        <dbReference type="PROSITE" id="PS51462"/>
    </source>
</evidence>
<dbReference type="SUPFAM" id="SSF55811">
    <property type="entry name" value="Nudix"/>
    <property type="match status" value="1"/>
</dbReference>
<dbReference type="Gene3D" id="3.90.79.10">
    <property type="entry name" value="Nucleoside Triphosphate Pyrophosphohydrolase"/>
    <property type="match status" value="1"/>
</dbReference>
<dbReference type="InterPro" id="IPR015797">
    <property type="entry name" value="NUDIX_hydrolase-like_dom_sf"/>
</dbReference>
<keyword evidence="5" id="KW-1185">Reference proteome</keyword>
<feature type="domain" description="Nudix hydrolase" evidence="3">
    <location>
        <begin position="39"/>
        <end position="168"/>
    </location>
</feature>
<protein>
    <submittedName>
        <fullName evidence="4">ADP-ribose pyrophosphatase</fullName>
        <ecNumber evidence="4">3.6.1.13</ecNumber>
    </submittedName>
</protein>
<dbReference type="GO" id="GO:0006753">
    <property type="term" value="P:nucleoside phosphate metabolic process"/>
    <property type="evidence" value="ECO:0007669"/>
    <property type="project" value="TreeGrafter"/>
</dbReference>
<evidence type="ECO:0000256" key="2">
    <source>
        <dbReference type="ARBA" id="ARBA00022801"/>
    </source>
</evidence>
<dbReference type="RefSeq" id="WP_101028718.1">
    <property type="nucleotide sequence ID" value="NZ_CABMMZ010000032.1"/>
</dbReference>
<evidence type="ECO:0000256" key="1">
    <source>
        <dbReference type="ARBA" id="ARBA00001946"/>
    </source>
</evidence>
<comment type="caution">
    <text evidence="4">The sequence shown here is derived from an EMBL/GenBank/DDBJ whole genome shotgun (WGS) entry which is preliminary data.</text>
</comment>
<organism evidence="4 5">
    <name type="scientific">Ruminococcus bromii</name>
    <dbReference type="NCBI Taxonomy" id="40518"/>
    <lineage>
        <taxon>Bacteria</taxon>
        <taxon>Bacillati</taxon>
        <taxon>Bacillota</taxon>
        <taxon>Clostridia</taxon>
        <taxon>Eubacteriales</taxon>
        <taxon>Oscillospiraceae</taxon>
        <taxon>Ruminococcus</taxon>
    </lineage>
</organism>
<comment type="cofactor">
    <cofactor evidence="1">
        <name>Mg(2+)</name>
        <dbReference type="ChEBI" id="CHEBI:18420"/>
    </cofactor>
</comment>
<dbReference type="Pfam" id="PF00293">
    <property type="entry name" value="NUDIX"/>
    <property type="match status" value="1"/>
</dbReference>
<reference evidence="4" key="1">
    <citation type="journal article" date="2018" name="Environ. Microbiol.">
        <title>Sporulation capability and amylosome conservation among diverse human colonic and rumen isolates of the keystone starch-degrader Ruminococcus bromii.</title>
        <authorList>
            <person name="Mukhopadhya I."/>
            <person name="Morais S."/>
            <person name="Laverde-Gomez J."/>
            <person name="Sheridan P.O."/>
            <person name="Walker A.W."/>
            <person name="Kelly W."/>
            <person name="Klieve A.V."/>
            <person name="Ouwerkerk D."/>
            <person name="Duncan S.H."/>
            <person name="Louis P."/>
            <person name="Koropatkin N."/>
            <person name="Cockburn D."/>
            <person name="Kibler R."/>
            <person name="Cooper P.J."/>
            <person name="Sandoval C."/>
            <person name="Crost E."/>
            <person name="Juge N."/>
            <person name="Bayer E.A."/>
            <person name="Flint H.J."/>
        </authorList>
    </citation>
    <scope>NUCLEOTIDE SEQUENCE [LARGE SCALE GENOMIC DNA]</scope>
    <source>
        <strain evidence="4">ATCC 27255</strain>
    </source>
</reference>